<dbReference type="GO" id="GO:0015833">
    <property type="term" value="P:peptide transport"/>
    <property type="evidence" value="ECO:0007669"/>
    <property type="project" value="TreeGrafter"/>
</dbReference>
<dbReference type="InterPro" id="IPR000914">
    <property type="entry name" value="SBP_5_dom"/>
</dbReference>
<dbReference type="Gene3D" id="3.10.105.10">
    <property type="entry name" value="Dipeptide-binding Protein, Domain 3"/>
    <property type="match status" value="1"/>
</dbReference>
<dbReference type="AlphaFoldDB" id="A0A2T0X9A7"/>
<comment type="subcellular location">
    <subcellularLocation>
        <location evidence="1">Periplasm</location>
    </subcellularLocation>
</comment>
<comment type="similarity">
    <text evidence="2">Belongs to the bacterial solute-binding protein 5 family.</text>
</comment>
<evidence type="ECO:0000256" key="3">
    <source>
        <dbReference type="SAM" id="SignalP"/>
    </source>
</evidence>
<evidence type="ECO:0000256" key="2">
    <source>
        <dbReference type="ARBA" id="ARBA00005695"/>
    </source>
</evidence>
<feature type="chain" id="PRO_5015640903" evidence="3">
    <location>
        <begin position="24"/>
        <end position="571"/>
    </location>
</feature>
<dbReference type="CDD" id="cd08513">
    <property type="entry name" value="PBP2_thermophilic_Hb8_like"/>
    <property type="match status" value="1"/>
</dbReference>
<evidence type="ECO:0000259" key="4">
    <source>
        <dbReference type="Pfam" id="PF00496"/>
    </source>
</evidence>
<accession>A0A2T0X9A7</accession>
<name>A0A2T0X9A7_9RHOB</name>
<dbReference type="RefSeq" id="WP_106159898.1">
    <property type="nucleotide sequence ID" value="NZ_PVTT01000001.1"/>
</dbReference>
<sequence>MNIKATLLGAAATGLALSGAAAAQTGERGRDGELRIIYWQAPSIMNPFLSGGTKDVEAASLVLEPLARYDASGEIVPWLVEEVPTVENGGISEDLTQITWNITPGLTWSDGTPFTSADVAFTYEYCTDPEGGCAQVTKFEGVESVETPDDLTVVVNFAQPTPFPYGPFVAVESPILQAAQFEDCVGAAAPSCTEENYNPIGTGPFVVTEFRPNDVITFEANENFRTEGQPAFQTVTFKGGGDATAAGRAVMETGEFDYAWNLQLAPEVIAQMEAGGLGTAVAGFGPLVERIMLNNTNPDPSLGPDERSVVRPHPFLSIPEVYQAMSMAIDRPLLVEIGYGQAGRVTCNWVPAPEIYASTSMTCDEQDMEGAKALLDGADIVDRDGDGVRETPEGVPLSILYQTSTNAVRQDFQALIKEWWEELGLEVELRNVDSSVFFGGDPGSPDTFQKFYADVEMYANTFNGTDPQSYLGNGLCDEAPTPATQWQGENIARFCMEEYDALHAELLQTAETEERARIARELNDMIVQNGGMIPLVHRGRLSAHANDLGGVDLNVWDSELWNVAEWHRTGE</sequence>
<dbReference type="SUPFAM" id="SSF53850">
    <property type="entry name" value="Periplasmic binding protein-like II"/>
    <property type="match status" value="1"/>
</dbReference>
<dbReference type="PIRSF" id="PIRSF002741">
    <property type="entry name" value="MppA"/>
    <property type="match status" value="1"/>
</dbReference>
<feature type="signal peptide" evidence="3">
    <location>
        <begin position="1"/>
        <end position="23"/>
    </location>
</feature>
<dbReference type="PANTHER" id="PTHR30290:SF65">
    <property type="entry name" value="MONOACYL PHOSPHATIDYLINOSITOL TETRAMANNOSIDE-BINDING PROTEIN LPQW-RELATED"/>
    <property type="match status" value="1"/>
</dbReference>
<evidence type="ECO:0000256" key="1">
    <source>
        <dbReference type="ARBA" id="ARBA00004418"/>
    </source>
</evidence>
<dbReference type="InterPro" id="IPR030678">
    <property type="entry name" value="Peptide/Ni-bd"/>
</dbReference>
<evidence type="ECO:0000313" key="6">
    <source>
        <dbReference type="Proteomes" id="UP000238801"/>
    </source>
</evidence>
<feature type="domain" description="Solute-binding protein family 5" evidence="4">
    <location>
        <begin position="74"/>
        <end position="473"/>
    </location>
</feature>
<dbReference type="GO" id="GO:0043190">
    <property type="term" value="C:ATP-binding cassette (ABC) transporter complex"/>
    <property type="evidence" value="ECO:0007669"/>
    <property type="project" value="InterPro"/>
</dbReference>
<evidence type="ECO:0000313" key="5">
    <source>
        <dbReference type="EMBL" id="PRY95531.1"/>
    </source>
</evidence>
<dbReference type="PANTHER" id="PTHR30290">
    <property type="entry name" value="PERIPLASMIC BINDING COMPONENT OF ABC TRANSPORTER"/>
    <property type="match status" value="1"/>
</dbReference>
<dbReference type="OrthoDB" id="9803988at2"/>
<dbReference type="Gene3D" id="3.40.190.10">
    <property type="entry name" value="Periplasmic binding protein-like II"/>
    <property type="match status" value="1"/>
</dbReference>
<organism evidence="5 6">
    <name type="scientific">Hasllibacter halocynthiae</name>
    <dbReference type="NCBI Taxonomy" id="595589"/>
    <lineage>
        <taxon>Bacteria</taxon>
        <taxon>Pseudomonadati</taxon>
        <taxon>Pseudomonadota</taxon>
        <taxon>Alphaproteobacteria</taxon>
        <taxon>Rhodobacterales</taxon>
        <taxon>Roseobacteraceae</taxon>
        <taxon>Hasllibacter</taxon>
    </lineage>
</organism>
<gene>
    <name evidence="5" type="ORF">BCF33_1152</name>
</gene>
<protein>
    <submittedName>
        <fullName evidence="5">Peptide/nickel transport system substrate-binding protein</fullName>
    </submittedName>
</protein>
<dbReference type="EMBL" id="PVTT01000001">
    <property type="protein sequence ID" value="PRY95531.1"/>
    <property type="molecule type" value="Genomic_DNA"/>
</dbReference>
<comment type="caution">
    <text evidence="5">The sequence shown here is derived from an EMBL/GenBank/DDBJ whole genome shotgun (WGS) entry which is preliminary data.</text>
</comment>
<dbReference type="Proteomes" id="UP000238801">
    <property type="component" value="Unassembled WGS sequence"/>
</dbReference>
<keyword evidence="6" id="KW-1185">Reference proteome</keyword>
<dbReference type="GO" id="GO:1904680">
    <property type="term" value="F:peptide transmembrane transporter activity"/>
    <property type="evidence" value="ECO:0007669"/>
    <property type="project" value="TreeGrafter"/>
</dbReference>
<proteinExistence type="inferred from homology"/>
<reference evidence="5 6" key="1">
    <citation type="submission" date="2018-03" db="EMBL/GenBank/DDBJ databases">
        <title>Genomic Encyclopedia of Archaeal and Bacterial Type Strains, Phase II (KMG-II): from individual species to whole genera.</title>
        <authorList>
            <person name="Goeker M."/>
        </authorList>
    </citation>
    <scope>NUCLEOTIDE SEQUENCE [LARGE SCALE GENOMIC DNA]</scope>
    <source>
        <strain evidence="5 6">DSM 29318</strain>
    </source>
</reference>
<keyword evidence="3" id="KW-0732">Signal</keyword>
<dbReference type="GO" id="GO:0030288">
    <property type="term" value="C:outer membrane-bounded periplasmic space"/>
    <property type="evidence" value="ECO:0007669"/>
    <property type="project" value="UniProtKB-ARBA"/>
</dbReference>
<dbReference type="Pfam" id="PF00496">
    <property type="entry name" value="SBP_bac_5"/>
    <property type="match status" value="1"/>
</dbReference>
<dbReference type="InterPro" id="IPR039424">
    <property type="entry name" value="SBP_5"/>
</dbReference>